<comment type="caution">
    <text evidence="1">The sequence shown here is derived from an EMBL/GenBank/DDBJ whole genome shotgun (WGS) entry which is preliminary data.</text>
</comment>
<sequence length="62" mass="7122">MKINDLLNYHDCKSRKELSQKIGYSTVTLWKWEKFGIPLTTQAVLQVKTNGKLKADQQTLVA</sequence>
<evidence type="ECO:0000313" key="2">
    <source>
        <dbReference type="Proteomes" id="UP000293863"/>
    </source>
</evidence>
<keyword evidence="2" id="KW-1185">Reference proteome</keyword>
<dbReference type="EMBL" id="SGSQ01000005">
    <property type="protein sequence ID" value="RZG48093.1"/>
    <property type="molecule type" value="Genomic_DNA"/>
</dbReference>
<evidence type="ECO:0000313" key="1">
    <source>
        <dbReference type="EMBL" id="RZG48093.1"/>
    </source>
</evidence>
<protein>
    <submittedName>
        <fullName evidence="1">Uncharacterized protein</fullName>
    </submittedName>
</protein>
<dbReference type="GO" id="GO:0003677">
    <property type="term" value="F:DNA binding"/>
    <property type="evidence" value="ECO:0007669"/>
    <property type="project" value="InterPro"/>
</dbReference>
<dbReference type="AlphaFoldDB" id="A0A4Q7AR39"/>
<dbReference type="SUPFAM" id="SSF47413">
    <property type="entry name" value="lambda repressor-like DNA-binding domains"/>
    <property type="match status" value="1"/>
</dbReference>
<dbReference type="Gene3D" id="1.10.260.40">
    <property type="entry name" value="lambda repressor-like DNA-binding domains"/>
    <property type="match status" value="1"/>
</dbReference>
<accession>A0A4Q7AR39</accession>
<reference evidence="1 2" key="1">
    <citation type="submission" date="2019-02" db="EMBL/GenBank/DDBJ databases">
        <title>The Batch Genome Submission of Acinetobacter spp. strains.</title>
        <authorList>
            <person name="Qin J."/>
            <person name="Hu Y."/>
            <person name="Ye H."/>
            <person name="Wei L."/>
            <person name="Feng Y."/>
            <person name="Zong Z."/>
        </authorList>
    </citation>
    <scope>NUCLEOTIDE SEQUENCE [LARGE SCALE GENOMIC DNA]</scope>
    <source>
        <strain evidence="1 2">WCHAW060049</strain>
    </source>
</reference>
<proteinExistence type="predicted"/>
<dbReference type="InterPro" id="IPR010982">
    <property type="entry name" value="Lambda_DNA-bd_dom_sf"/>
</dbReference>
<organism evidence="1 2">
    <name type="scientific">Acinetobacter wuhouensis</name>
    <dbReference type="NCBI Taxonomy" id="1879050"/>
    <lineage>
        <taxon>Bacteria</taxon>
        <taxon>Pseudomonadati</taxon>
        <taxon>Pseudomonadota</taxon>
        <taxon>Gammaproteobacteria</taxon>
        <taxon>Moraxellales</taxon>
        <taxon>Moraxellaceae</taxon>
        <taxon>Acinetobacter</taxon>
    </lineage>
</organism>
<dbReference type="RefSeq" id="WP_130168188.1">
    <property type="nucleotide sequence ID" value="NZ_SGSQ01000005.1"/>
</dbReference>
<name>A0A4Q7AR39_9GAMM</name>
<gene>
    <name evidence="1" type="ORF">EXU28_04825</name>
</gene>
<dbReference type="Proteomes" id="UP000293863">
    <property type="component" value="Unassembled WGS sequence"/>
</dbReference>